<feature type="coiled-coil region" evidence="1">
    <location>
        <begin position="16"/>
        <end position="50"/>
    </location>
</feature>
<dbReference type="Proteomes" id="UP000321363">
    <property type="component" value="Unassembled WGS sequence"/>
</dbReference>
<evidence type="ECO:0000313" key="2">
    <source>
        <dbReference type="EMBL" id="TXC85944.1"/>
    </source>
</evidence>
<evidence type="ECO:0000313" key="3">
    <source>
        <dbReference type="Proteomes" id="UP000321363"/>
    </source>
</evidence>
<sequence>MEELLNKFMKSIDSKFMTIEEKIESLSNDISELKKNISNLENNQQHLATTNENQSSEFRNHFIKLENTLEQQRESFHKNINKLSIDIDYLSSKTGIHDTKLNNIEKRLEV</sequence>
<dbReference type="RefSeq" id="WP_158638658.1">
    <property type="nucleotide sequence ID" value="NZ_VOQF01000014.1"/>
</dbReference>
<protein>
    <submittedName>
        <fullName evidence="2">Uncharacterized protein</fullName>
    </submittedName>
</protein>
<organism evidence="2 3">
    <name type="scientific">Metabacillus litoralis</name>
    <dbReference type="NCBI Taxonomy" id="152268"/>
    <lineage>
        <taxon>Bacteria</taxon>
        <taxon>Bacillati</taxon>
        <taxon>Bacillota</taxon>
        <taxon>Bacilli</taxon>
        <taxon>Bacillales</taxon>
        <taxon>Bacillaceae</taxon>
        <taxon>Metabacillus</taxon>
    </lineage>
</organism>
<dbReference type="OrthoDB" id="2963161at2"/>
<dbReference type="EMBL" id="VOQF01000014">
    <property type="protein sequence ID" value="TXC85944.1"/>
    <property type="molecule type" value="Genomic_DNA"/>
</dbReference>
<keyword evidence="3" id="KW-1185">Reference proteome</keyword>
<gene>
    <name evidence="2" type="ORF">FS935_19140</name>
</gene>
<accession>A0A5C6VMF9</accession>
<name>A0A5C6VMF9_9BACI</name>
<keyword evidence="1" id="KW-0175">Coiled coil</keyword>
<proteinExistence type="predicted"/>
<reference evidence="2 3" key="1">
    <citation type="journal article" date="2005" name="Int. J. Syst. Evol. Microbiol.">
        <title>Bacillus litoralis sp. nov., isolated from a tidal flat of the Yellow Sea in Korea.</title>
        <authorList>
            <person name="Yoon J.H."/>
            <person name="Oh T.K."/>
        </authorList>
    </citation>
    <scope>NUCLEOTIDE SEQUENCE [LARGE SCALE GENOMIC DNA]</scope>
    <source>
        <strain evidence="2 3">SW-211</strain>
    </source>
</reference>
<comment type="caution">
    <text evidence="2">The sequence shown here is derived from an EMBL/GenBank/DDBJ whole genome shotgun (WGS) entry which is preliminary data.</text>
</comment>
<dbReference type="AlphaFoldDB" id="A0A5C6VMF9"/>
<evidence type="ECO:0000256" key="1">
    <source>
        <dbReference type="SAM" id="Coils"/>
    </source>
</evidence>